<accession>A0A1I5WV50</accession>
<sequence>MKSNWKEYTVQELINLDMLEEPLDGNHGNIHPKASDYVSEGVPFIMANNLIGGHVDFDNCAFITEEQAKTLRKGFAKPGDVLLTHKATIGRTAIVSDQYDTIILTPQVTYYRVKKGIDNRYLKYYFDSNEFQMTLSNWAGSGSTRAYLGITAQHKLPIVLPPYDEQVKIAKILRSLDDKIQINKEINKEINKNLAA</sequence>
<evidence type="ECO:0000313" key="6">
    <source>
        <dbReference type="Proteomes" id="UP000182624"/>
    </source>
</evidence>
<organism evidence="5 6">
    <name type="scientific">Butyrivibrio proteoclasticus</name>
    <dbReference type="NCBI Taxonomy" id="43305"/>
    <lineage>
        <taxon>Bacteria</taxon>
        <taxon>Bacillati</taxon>
        <taxon>Bacillota</taxon>
        <taxon>Clostridia</taxon>
        <taxon>Lachnospirales</taxon>
        <taxon>Lachnospiraceae</taxon>
        <taxon>Butyrivibrio</taxon>
    </lineage>
</organism>
<dbReference type="InterPro" id="IPR052021">
    <property type="entry name" value="Type-I_RS_S_subunit"/>
</dbReference>
<gene>
    <name evidence="5" type="ORF">SAMN04487928_12549</name>
</gene>
<proteinExistence type="inferred from homology"/>
<name>A0A1I5WV50_9FIRM</name>
<evidence type="ECO:0000313" key="5">
    <source>
        <dbReference type="EMBL" id="SFQ23560.1"/>
    </source>
</evidence>
<comment type="similarity">
    <text evidence="1">Belongs to the type-I restriction system S methylase family.</text>
</comment>
<dbReference type="Pfam" id="PF01420">
    <property type="entry name" value="Methylase_S"/>
    <property type="match status" value="1"/>
</dbReference>
<dbReference type="GO" id="GO:0009307">
    <property type="term" value="P:DNA restriction-modification system"/>
    <property type="evidence" value="ECO:0007669"/>
    <property type="project" value="UniProtKB-KW"/>
</dbReference>
<evidence type="ECO:0000256" key="2">
    <source>
        <dbReference type="ARBA" id="ARBA00022747"/>
    </source>
</evidence>
<dbReference type="OrthoDB" id="9811611at2"/>
<dbReference type="SUPFAM" id="SSF116734">
    <property type="entry name" value="DNA methylase specificity domain"/>
    <property type="match status" value="1"/>
</dbReference>
<dbReference type="EMBL" id="FOXO01000025">
    <property type="protein sequence ID" value="SFQ23560.1"/>
    <property type="molecule type" value="Genomic_DNA"/>
</dbReference>
<evidence type="ECO:0000256" key="3">
    <source>
        <dbReference type="ARBA" id="ARBA00023125"/>
    </source>
</evidence>
<dbReference type="PANTHER" id="PTHR30408">
    <property type="entry name" value="TYPE-1 RESTRICTION ENZYME ECOKI SPECIFICITY PROTEIN"/>
    <property type="match status" value="1"/>
</dbReference>
<keyword evidence="3" id="KW-0238">DNA-binding</keyword>
<feature type="domain" description="Type I restriction modification DNA specificity" evidence="4">
    <location>
        <begin position="3"/>
        <end position="191"/>
    </location>
</feature>
<dbReference type="InterPro" id="IPR044946">
    <property type="entry name" value="Restrct_endonuc_typeI_TRD_sf"/>
</dbReference>
<keyword evidence="2" id="KW-0680">Restriction system</keyword>
<dbReference type="InterPro" id="IPR000055">
    <property type="entry name" value="Restrct_endonuc_typeI_TRD"/>
</dbReference>
<dbReference type="RefSeq" id="WP_083413571.1">
    <property type="nucleotide sequence ID" value="NZ_FOXO01000025.1"/>
</dbReference>
<reference evidence="6" key="1">
    <citation type="submission" date="2016-10" db="EMBL/GenBank/DDBJ databases">
        <authorList>
            <person name="Varghese N."/>
            <person name="Submissions S."/>
        </authorList>
    </citation>
    <scope>NUCLEOTIDE SEQUENCE [LARGE SCALE GENOMIC DNA]</scope>
    <source>
        <strain evidence="6">P18</strain>
    </source>
</reference>
<keyword evidence="6" id="KW-1185">Reference proteome</keyword>
<protein>
    <submittedName>
        <fullName evidence="5">Type I restriction enzyme, S subunit</fullName>
    </submittedName>
</protein>
<evidence type="ECO:0000256" key="1">
    <source>
        <dbReference type="ARBA" id="ARBA00010923"/>
    </source>
</evidence>
<dbReference type="AlphaFoldDB" id="A0A1I5WV50"/>
<dbReference type="Gene3D" id="3.90.220.20">
    <property type="entry name" value="DNA methylase specificity domains"/>
    <property type="match status" value="1"/>
</dbReference>
<dbReference type="Proteomes" id="UP000182624">
    <property type="component" value="Unassembled WGS sequence"/>
</dbReference>
<dbReference type="GO" id="GO:0003677">
    <property type="term" value="F:DNA binding"/>
    <property type="evidence" value="ECO:0007669"/>
    <property type="project" value="UniProtKB-KW"/>
</dbReference>
<evidence type="ECO:0000259" key="4">
    <source>
        <dbReference type="Pfam" id="PF01420"/>
    </source>
</evidence>
<dbReference type="PANTHER" id="PTHR30408:SF12">
    <property type="entry name" value="TYPE I RESTRICTION ENZYME MJAVIII SPECIFICITY SUBUNIT"/>
    <property type="match status" value="1"/>
</dbReference>